<dbReference type="PROSITE" id="PS00211">
    <property type="entry name" value="ABC_TRANSPORTER_1"/>
    <property type="match status" value="2"/>
</dbReference>
<proteinExistence type="inferred from homology"/>
<keyword evidence="6 8" id="KW-0067">ATP-binding</keyword>
<evidence type="ECO:0000256" key="5">
    <source>
        <dbReference type="ARBA" id="ARBA00022741"/>
    </source>
</evidence>
<dbReference type="InterPro" id="IPR003593">
    <property type="entry name" value="AAA+_ATPase"/>
</dbReference>
<keyword evidence="9" id="KW-1185">Reference proteome</keyword>
<dbReference type="SUPFAM" id="SSF52540">
    <property type="entry name" value="P-loop containing nucleoside triphosphate hydrolases"/>
    <property type="match status" value="2"/>
</dbReference>
<dbReference type="EMBL" id="JBHSNB010000001">
    <property type="protein sequence ID" value="MFC5584141.1"/>
    <property type="molecule type" value="Genomic_DNA"/>
</dbReference>
<name>A0ABW0T421_9HYPH</name>
<feature type="domain" description="ABC transporter" evidence="7">
    <location>
        <begin position="3"/>
        <end position="239"/>
    </location>
</feature>
<keyword evidence="4" id="KW-0677">Repeat</keyword>
<evidence type="ECO:0000313" key="8">
    <source>
        <dbReference type="EMBL" id="MFC5584141.1"/>
    </source>
</evidence>
<evidence type="ECO:0000256" key="6">
    <source>
        <dbReference type="ARBA" id="ARBA00022840"/>
    </source>
</evidence>
<dbReference type="PROSITE" id="PS50893">
    <property type="entry name" value="ABC_TRANSPORTER_2"/>
    <property type="match status" value="2"/>
</dbReference>
<dbReference type="PANTHER" id="PTHR43790">
    <property type="entry name" value="CARBOHYDRATE TRANSPORT ATP-BINDING PROTEIN MG119-RELATED"/>
    <property type="match status" value="1"/>
</dbReference>
<keyword evidence="5" id="KW-0547">Nucleotide-binding</keyword>
<comment type="similarity">
    <text evidence="1">Belongs to the ABC transporter superfamily.</text>
</comment>
<dbReference type="PANTHER" id="PTHR43790:SF9">
    <property type="entry name" value="GALACTOFURANOSE TRANSPORTER ATP-BINDING PROTEIN YTFR"/>
    <property type="match status" value="1"/>
</dbReference>
<dbReference type="InterPro" id="IPR003439">
    <property type="entry name" value="ABC_transporter-like_ATP-bd"/>
</dbReference>
<evidence type="ECO:0000313" key="9">
    <source>
        <dbReference type="Proteomes" id="UP001596107"/>
    </source>
</evidence>
<gene>
    <name evidence="8" type="ORF">ACFPOD_03385</name>
</gene>
<evidence type="ECO:0000256" key="1">
    <source>
        <dbReference type="ARBA" id="ARBA00005417"/>
    </source>
</evidence>
<evidence type="ECO:0000256" key="2">
    <source>
        <dbReference type="ARBA" id="ARBA00022448"/>
    </source>
</evidence>
<dbReference type="CDD" id="cd03215">
    <property type="entry name" value="ABC_Carb_Monos_II"/>
    <property type="match status" value="1"/>
</dbReference>
<keyword evidence="3" id="KW-0762">Sugar transport</keyword>
<dbReference type="GO" id="GO:0005524">
    <property type="term" value="F:ATP binding"/>
    <property type="evidence" value="ECO:0007669"/>
    <property type="project" value="UniProtKB-KW"/>
</dbReference>
<accession>A0ABW0T421</accession>
<dbReference type="InterPro" id="IPR027417">
    <property type="entry name" value="P-loop_NTPase"/>
</dbReference>
<feature type="domain" description="ABC transporter" evidence="7">
    <location>
        <begin position="255"/>
        <end position="498"/>
    </location>
</feature>
<keyword evidence="2" id="KW-0813">Transport</keyword>
<evidence type="ECO:0000256" key="4">
    <source>
        <dbReference type="ARBA" id="ARBA00022737"/>
    </source>
</evidence>
<dbReference type="RefSeq" id="WP_223020040.1">
    <property type="nucleotide sequence ID" value="NZ_CP078143.1"/>
</dbReference>
<dbReference type="Gene3D" id="3.40.50.300">
    <property type="entry name" value="P-loop containing nucleotide triphosphate hydrolases"/>
    <property type="match status" value="2"/>
</dbReference>
<dbReference type="Pfam" id="PF00005">
    <property type="entry name" value="ABC_tran"/>
    <property type="match status" value="2"/>
</dbReference>
<dbReference type="CDD" id="cd03216">
    <property type="entry name" value="ABC_Carb_Monos_I"/>
    <property type="match status" value="1"/>
</dbReference>
<reference evidence="9" key="1">
    <citation type="journal article" date="2019" name="Int. J. Syst. Evol. Microbiol.">
        <title>The Global Catalogue of Microorganisms (GCM) 10K type strain sequencing project: providing services to taxonomists for standard genome sequencing and annotation.</title>
        <authorList>
            <consortium name="The Broad Institute Genomics Platform"/>
            <consortium name="The Broad Institute Genome Sequencing Center for Infectious Disease"/>
            <person name="Wu L."/>
            <person name="Ma J."/>
        </authorList>
    </citation>
    <scope>NUCLEOTIDE SEQUENCE [LARGE SCALE GENOMIC DNA]</scope>
    <source>
        <strain evidence="9">JCM 3366</strain>
    </source>
</reference>
<sequence length="511" mass="54361">MRIDLQDVTVRFGPVTAVDNVSLGIKPGEIHALLGENGAGKSTLMNALFGLVTPKSGTISLDGRERRWGSPQDAIAHGLGMVHQHFMLQEEMTVLENIVLCAEPIGRFGFVDFARARSRLDEITKAHGVVIDLDQRVGGLSVGERQAVEILKVLYREAEVLILDEPTAVLTPQEKDRLFATLKSFREAGKAIVLITHKLDEVMEIADRVSVMRAGRLVASSPLAETSKDEIARGIVGGDLPAARTRKAHSPGETVLAVEALTVARRGRDVGPVSFDLRAGEIVGIAGVSGNGQAELIRALTGLEQARSGSIILCGNEIQKLDVEARRQGGMSYIPEDRQRMGLALGASVSENANAGRDDAGAFTAGPFLKHGAMAQYARSLIERYRIRVAGPRASASTMSGGNKQKLVVGRELSRNTPLVIAENPTWGVDIGAIDFIHGELMRMRDAGHAILLVSTELDEVIALSDRILVMYDGAIAGEVDGGEASRDRVGALMTSRAADALGAALPGAAA</sequence>
<dbReference type="SMART" id="SM00382">
    <property type="entry name" value="AAA"/>
    <property type="match status" value="1"/>
</dbReference>
<evidence type="ECO:0000259" key="7">
    <source>
        <dbReference type="PROSITE" id="PS50893"/>
    </source>
</evidence>
<dbReference type="InterPro" id="IPR050107">
    <property type="entry name" value="ABC_carbohydrate_import_ATPase"/>
</dbReference>
<protein>
    <submittedName>
        <fullName evidence="8">ABC transporter ATP-binding protein</fullName>
    </submittedName>
</protein>
<comment type="caution">
    <text evidence="8">The sequence shown here is derived from an EMBL/GenBank/DDBJ whole genome shotgun (WGS) entry which is preliminary data.</text>
</comment>
<dbReference type="Proteomes" id="UP001596107">
    <property type="component" value="Unassembled WGS sequence"/>
</dbReference>
<organism evidence="8 9">
    <name type="scientific">Nitratireductor kimnyeongensis</name>
    <dbReference type="NCBI Taxonomy" id="430679"/>
    <lineage>
        <taxon>Bacteria</taxon>
        <taxon>Pseudomonadati</taxon>
        <taxon>Pseudomonadota</taxon>
        <taxon>Alphaproteobacteria</taxon>
        <taxon>Hyphomicrobiales</taxon>
        <taxon>Phyllobacteriaceae</taxon>
        <taxon>Nitratireductor</taxon>
    </lineage>
</organism>
<evidence type="ECO:0000256" key="3">
    <source>
        <dbReference type="ARBA" id="ARBA00022597"/>
    </source>
</evidence>
<dbReference type="InterPro" id="IPR017871">
    <property type="entry name" value="ABC_transporter-like_CS"/>
</dbReference>